<dbReference type="AlphaFoldDB" id="A0A0F9A4H2"/>
<comment type="caution">
    <text evidence="2">The sequence shown here is derived from an EMBL/GenBank/DDBJ whole genome shotgun (WGS) entry which is preliminary data.</text>
</comment>
<feature type="compositionally biased region" description="Basic residues" evidence="1">
    <location>
        <begin position="24"/>
        <end position="34"/>
    </location>
</feature>
<evidence type="ECO:0000256" key="1">
    <source>
        <dbReference type="SAM" id="MobiDB-lite"/>
    </source>
</evidence>
<feature type="region of interest" description="Disordered" evidence="1">
    <location>
        <begin position="22"/>
        <end position="52"/>
    </location>
</feature>
<proteinExistence type="predicted"/>
<feature type="non-terminal residue" evidence="2">
    <location>
        <position position="64"/>
    </location>
</feature>
<sequence length="64" mass="6884">MIQTSAQPTKVEISKVMAAMGRKGGLKGGKKGGKVRAENMTPEERSESARKAVQARWAKAKKAK</sequence>
<evidence type="ECO:0008006" key="3">
    <source>
        <dbReference type="Google" id="ProtNLM"/>
    </source>
</evidence>
<evidence type="ECO:0000313" key="2">
    <source>
        <dbReference type="EMBL" id="KKL04360.1"/>
    </source>
</evidence>
<organism evidence="2">
    <name type="scientific">marine sediment metagenome</name>
    <dbReference type="NCBI Taxonomy" id="412755"/>
    <lineage>
        <taxon>unclassified sequences</taxon>
        <taxon>metagenomes</taxon>
        <taxon>ecological metagenomes</taxon>
    </lineage>
</organism>
<accession>A0A0F9A4H2</accession>
<name>A0A0F9A4H2_9ZZZZ</name>
<reference evidence="2" key="1">
    <citation type="journal article" date="2015" name="Nature">
        <title>Complex archaea that bridge the gap between prokaryotes and eukaryotes.</title>
        <authorList>
            <person name="Spang A."/>
            <person name="Saw J.H."/>
            <person name="Jorgensen S.L."/>
            <person name="Zaremba-Niedzwiedzka K."/>
            <person name="Martijn J."/>
            <person name="Lind A.E."/>
            <person name="van Eijk R."/>
            <person name="Schleper C."/>
            <person name="Guy L."/>
            <person name="Ettema T.J."/>
        </authorList>
    </citation>
    <scope>NUCLEOTIDE SEQUENCE</scope>
</reference>
<dbReference type="EMBL" id="LAZR01044556">
    <property type="protein sequence ID" value="KKL04360.1"/>
    <property type="molecule type" value="Genomic_DNA"/>
</dbReference>
<gene>
    <name evidence="2" type="ORF">LCGC14_2616860</name>
</gene>
<protein>
    <recommendedName>
        <fullName evidence="3">Histone H1</fullName>
    </recommendedName>
</protein>